<comment type="caution">
    <text evidence="3">The sequence shown here is derived from an EMBL/GenBank/DDBJ whole genome shotgun (WGS) entry which is preliminary data.</text>
</comment>
<dbReference type="OrthoDB" id="429932at2759"/>
<dbReference type="EMBL" id="MU827303">
    <property type="protein sequence ID" value="KAJ7365537.1"/>
    <property type="molecule type" value="Genomic_DNA"/>
</dbReference>
<dbReference type="GO" id="GO:0032300">
    <property type="term" value="C:mismatch repair complex"/>
    <property type="evidence" value="ECO:0007669"/>
    <property type="project" value="InterPro"/>
</dbReference>
<organism evidence="3 4">
    <name type="scientific">Desmophyllum pertusum</name>
    <dbReference type="NCBI Taxonomy" id="174260"/>
    <lineage>
        <taxon>Eukaryota</taxon>
        <taxon>Metazoa</taxon>
        <taxon>Cnidaria</taxon>
        <taxon>Anthozoa</taxon>
        <taxon>Hexacorallia</taxon>
        <taxon>Scleractinia</taxon>
        <taxon>Caryophylliina</taxon>
        <taxon>Caryophylliidae</taxon>
        <taxon>Desmophyllum</taxon>
    </lineage>
</organism>
<dbReference type="PANTHER" id="PTHR10073">
    <property type="entry name" value="DNA MISMATCH REPAIR PROTEIN MLH, PMS, MUTL"/>
    <property type="match status" value="1"/>
</dbReference>
<dbReference type="InterPro" id="IPR042120">
    <property type="entry name" value="MutL_C_dimsub"/>
</dbReference>
<dbReference type="InterPro" id="IPR038973">
    <property type="entry name" value="MutL/Mlh/Pms-like"/>
</dbReference>
<dbReference type="Pfam" id="PF08676">
    <property type="entry name" value="MutL_C"/>
    <property type="match status" value="1"/>
</dbReference>
<dbReference type="GO" id="GO:0006298">
    <property type="term" value="P:mismatch repair"/>
    <property type="evidence" value="ECO:0007669"/>
    <property type="project" value="InterPro"/>
</dbReference>
<sequence>MSFTQILHQILSKWPQNEVDDTLSSQSHALGDLQKTSTIHSGVSGIRHSSAPITLLNELANKNSGDRMCASNTFPRTTCGRVSGSPASFDMFEGMQLKHLVSDSICSSVGKKFIPLSSKNTHQTPSVALPSEDTHQKSSVALSRRSREKRTEAMSAFTSLCPITLKRLCTRQRPQSNKETSATELTLASMSKRLITLQPGSCKRRVVRYNRNDAGQFADIGTCSTKSSTTASNDGIAQTSTNNWLDTASCNSEVNCDSGVGMTVSSEGTCDPHHYFDPIQPVLSDSTDQMCLSRSGIESQQSEEHDRLKSAVVSNLNVTEKERITHKCTEYLDCPQSSSAEETGTFLERDDFSQCSVMAESNAEPELISVDKNDIHERPLSSNKDWYCTFDASLGRKLFINTRTGHTSFEAPCEFNVKDDDCSGASVTEASEANDCSQHLPHPFASHLSFSCTPWLPREDRRHRVAACHKEMMFYSLKAIQENQHNLIISGVTKSQLTVLYKEHQERQETEEKLCKWTDADTLQAYEQELLNNGGKTVAELLDSWQNPVFTAPEKDILMVNKPAGDKTQISVHNVVHPYCFTRDMLAGMRVLRQLDDKFIVGIVSQEGEDDGLLVLVDQHAAHERVRLERLQSELFDDGDLCQKKGKPCFKSSPVSPPLEFPLFPEEVRLLKTFQTEIERIGISFVIRESSLVSQETMILVHGVPSVFVEREVSEVKRGRPSVAASNVKALIREHLEHVSTTCGVSAVIPKVISQVISSLACHGAVKFGEPLGINECQELIKCLSKCQLPFQCAHGRPSVIPLVDLKFLGKK</sequence>
<dbReference type="Proteomes" id="UP001163046">
    <property type="component" value="Unassembled WGS sequence"/>
</dbReference>
<dbReference type="InterPro" id="IPR037198">
    <property type="entry name" value="MutL_C_sf"/>
</dbReference>
<dbReference type="Gene3D" id="3.30.1540.20">
    <property type="entry name" value="MutL, C-terminal domain, dimerisation subdomain"/>
    <property type="match status" value="1"/>
</dbReference>
<gene>
    <name evidence="3" type="primary">MLH3</name>
    <name evidence="3" type="ORF">OS493_005649</name>
</gene>
<evidence type="ECO:0000313" key="4">
    <source>
        <dbReference type="Proteomes" id="UP001163046"/>
    </source>
</evidence>
<evidence type="ECO:0000313" key="3">
    <source>
        <dbReference type="EMBL" id="KAJ7365537.1"/>
    </source>
</evidence>
<feature type="region of interest" description="Disordered" evidence="1">
    <location>
        <begin position="120"/>
        <end position="151"/>
    </location>
</feature>
<dbReference type="SMART" id="SM00853">
    <property type="entry name" value="MutL_C"/>
    <property type="match status" value="1"/>
</dbReference>
<reference evidence="3" key="1">
    <citation type="submission" date="2023-01" db="EMBL/GenBank/DDBJ databases">
        <title>Genome assembly of the deep-sea coral Lophelia pertusa.</title>
        <authorList>
            <person name="Herrera S."/>
            <person name="Cordes E."/>
        </authorList>
    </citation>
    <scope>NUCLEOTIDE SEQUENCE</scope>
    <source>
        <strain evidence="3">USNM1676648</strain>
        <tissue evidence="3">Polyp</tissue>
    </source>
</reference>
<evidence type="ECO:0000256" key="1">
    <source>
        <dbReference type="SAM" id="MobiDB-lite"/>
    </source>
</evidence>
<dbReference type="GO" id="GO:0016887">
    <property type="term" value="F:ATP hydrolysis activity"/>
    <property type="evidence" value="ECO:0007669"/>
    <property type="project" value="InterPro"/>
</dbReference>
<name>A0A9W9YSP9_9CNID</name>
<dbReference type="GO" id="GO:0140664">
    <property type="term" value="F:ATP-dependent DNA damage sensor activity"/>
    <property type="evidence" value="ECO:0007669"/>
    <property type="project" value="InterPro"/>
</dbReference>
<protein>
    <submittedName>
        <fullName evidence="3">DNA mismatch repair protein</fullName>
    </submittedName>
</protein>
<dbReference type="Gene3D" id="3.30.1370.100">
    <property type="entry name" value="MutL, C-terminal domain, regulatory subdomain"/>
    <property type="match status" value="1"/>
</dbReference>
<dbReference type="PANTHER" id="PTHR10073:SF47">
    <property type="entry name" value="DNA MISMATCH REPAIR PROTEIN MLH3"/>
    <property type="match status" value="1"/>
</dbReference>
<dbReference type="InterPro" id="IPR014790">
    <property type="entry name" value="MutL_C"/>
</dbReference>
<dbReference type="GO" id="GO:0005524">
    <property type="term" value="F:ATP binding"/>
    <property type="evidence" value="ECO:0007669"/>
    <property type="project" value="InterPro"/>
</dbReference>
<accession>A0A9W9YSP9</accession>
<dbReference type="AlphaFoldDB" id="A0A9W9YSP9"/>
<feature type="domain" description="MutL C-terminal dimerisation" evidence="2">
    <location>
        <begin position="591"/>
        <end position="772"/>
    </location>
</feature>
<proteinExistence type="predicted"/>
<evidence type="ECO:0000259" key="2">
    <source>
        <dbReference type="SMART" id="SM00853"/>
    </source>
</evidence>
<dbReference type="InterPro" id="IPR042121">
    <property type="entry name" value="MutL_C_regsub"/>
</dbReference>
<dbReference type="SUPFAM" id="SSF118116">
    <property type="entry name" value="DNA mismatch repair protein MutL"/>
    <property type="match status" value="1"/>
</dbReference>
<keyword evidence="4" id="KW-1185">Reference proteome</keyword>